<evidence type="ECO:0008006" key="3">
    <source>
        <dbReference type="Google" id="ProtNLM"/>
    </source>
</evidence>
<proteinExistence type="predicted"/>
<evidence type="ECO:0000313" key="1">
    <source>
        <dbReference type="EMBL" id="NYH13799.1"/>
    </source>
</evidence>
<comment type="caution">
    <text evidence="1">The sequence shown here is derived from an EMBL/GenBank/DDBJ whole genome shotgun (WGS) entry which is preliminary data.</text>
</comment>
<dbReference type="Gene3D" id="3.30.110.190">
    <property type="match status" value="1"/>
</dbReference>
<dbReference type="Pfam" id="PF14337">
    <property type="entry name" value="Abi_alpha"/>
    <property type="match status" value="1"/>
</dbReference>
<dbReference type="Proteomes" id="UP000572540">
    <property type="component" value="Unassembled WGS sequence"/>
</dbReference>
<dbReference type="InterPro" id="IPR025506">
    <property type="entry name" value="Abi_alpha"/>
</dbReference>
<dbReference type="EMBL" id="JACCAU010000001">
    <property type="protein sequence ID" value="NYH13799.1"/>
    <property type="molecule type" value="Genomic_DNA"/>
</dbReference>
<sequence length="286" mass="30998">MADDDSENPMETAKGAVELIGAVIKVAGDHPDVKAAGGNLAKSAKTLAEFINVGLLPIAAINYGYGKARSYFEKKFITDIEAAAGNIPPENLQEPASSVIGPVLQGLAFTHEEDNLREMYLRLVATAMDTRRASKAHPAFAEIIKQLSGSEAGILKATLIHSALPVAEIRLSAYDEKTQFSKFPFAESYRILQTHVIPFGNKDGTPIVNHDFPAMLDNWVRLGLVSVSYETAFAGDSSYDWVKTRPEYLYWVPQDAPPKGKLDVAKGQLKLTAFGQQFAMAIGAKA</sequence>
<dbReference type="RefSeq" id="WP_179708463.1">
    <property type="nucleotide sequence ID" value="NZ_JACCAU010000001.1"/>
</dbReference>
<gene>
    <name evidence="1" type="ORF">GGD41_001027</name>
</gene>
<evidence type="ECO:0000313" key="2">
    <source>
        <dbReference type="Proteomes" id="UP000572540"/>
    </source>
</evidence>
<protein>
    <recommendedName>
        <fullName evidence="3">DUF4393 domain-containing protein</fullName>
    </recommendedName>
</protein>
<reference evidence="1 2" key="1">
    <citation type="submission" date="2020-07" db="EMBL/GenBank/DDBJ databases">
        <title>Exploring microbial biodiversity for novel pathways involved in the catabolism of aromatic compounds derived from lignin.</title>
        <authorList>
            <person name="Elkins J."/>
        </authorList>
    </citation>
    <scope>NUCLEOTIDE SEQUENCE [LARGE SCALE GENOMIC DNA]</scope>
    <source>
        <strain evidence="1 2">H2C3B</strain>
    </source>
</reference>
<organism evidence="1 2">
    <name type="scientific">Paraburkholderia bryophila</name>
    <dbReference type="NCBI Taxonomy" id="420952"/>
    <lineage>
        <taxon>Bacteria</taxon>
        <taxon>Pseudomonadati</taxon>
        <taxon>Pseudomonadota</taxon>
        <taxon>Betaproteobacteria</taxon>
        <taxon>Burkholderiales</taxon>
        <taxon>Burkholderiaceae</taxon>
        <taxon>Paraburkholderia</taxon>
    </lineage>
</organism>
<dbReference type="AlphaFoldDB" id="A0A7Y9W3Y3"/>
<name>A0A7Y9W3Y3_9BURK</name>
<accession>A0A7Y9W3Y3</accession>